<dbReference type="EMBL" id="JANQDX010000007">
    <property type="protein sequence ID" value="KAL0921051.1"/>
    <property type="molecule type" value="Genomic_DNA"/>
</dbReference>
<accession>A0ABD0VEJ4</accession>
<proteinExistence type="predicted"/>
<comment type="caution">
    <text evidence="1">The sequence shown here is derived from an EMBL/GenBank/DDBJ whole genome shotgun (WGS) entry which is preliminary data.</text>
</comment>
<reference evidence="1 2" key="1">
    <citation type="journal article" date="2024" name="Plant Biotechnol. J.">
        <title>Dendrobium thyrsiflorum genome and its molecular insights into genes involved in important horticultural traits.</title>
        <authorList>
            <person name="Chen B."/>
            <person name="Wang J.Y."/>
            <person name="Zheng P.J."/>
            <person name="Li K.L."/>
            <person name="Liang Y.M."/>
            <person name="Chen X.F."/>
            <person name="Zhang C."/>
            <person name="Zhao X."/>
            <person name="He X."/>
            <person name="Zhang G.Q."/>
            <person name="Liu Z.J."/>
            <person name="Xu Q."/>
        </authorList>
    </citation>
    <scope>NUCLEOTIDE SEQUENCE [LARGE SCALE GENOMIC DNA]</scope>
    <source>
        <strain evidence="1">GZMU011</strain>
    </source>
</reference>
<evidence type="ECO:0000313" key="1">
    <source>
        <dbReference type="EMBL" id="KAL0921051.1"/>
    </source>
</evidence>
<gene>
    <name evidence="1" type="ORF">M5K25_008082</name>
</gene>
<name>A0ABD0VEJ4_DENTH</name>
<keyword evidence="2" id="KW-1185">Reference proteome</keyword>
<protein>
    <submittedName>
        <fullName evidence="1">Uncharacterized protein</fullName>
    </submittedName>
</protein>
<dbReference type="AlphaFoldDB" id="A0ABD0VEJ4"/>
<dbReference type="Proteomes" id="UP001552299">
    <property type="component" value="Unassembled WGS sequence"/>
</dbReference>
<evidence type="ECO:0000313" key="2">
    <source>
        <dbReference type="Proteomes" id="UP001552299"/>
    </source>
</evidence>
<organism evidence="1 2">
    <name type="scientific">Dendrobium thyrsiflorum</name>
    <name type="common">Pinecone-like raceme dendrobium</name>
    <name type="synonym">Orchid</name>
    <dbReference type="NCBI Taxonomy" id="117978"/>
    <lineage>
        <taxon>Eukaryota</taxon>
        <taxon>Viridiplantae</taxon>
        <taxon>Streptophyta</taxon>
        <taxon>Embryophyta</taxon>
        <taxon>Tracheophyta</taxon>
        <taxon>Spermatophyta</taxon>
        <taxon>Magnoliopsida</taxon>
        <taxon>Liliopsida</taxon>
        <taxon>Asparagales</taxon>
        <taxon>Orchidaceae</taxon>
        <taxon>Epidendroideae</taxon>
        <taxon>Malaxideae</taxon>
        <taxon>Dendrobiinae</taxon>
        <taxon>Dendrobium</taxon>
    </lineage>
</organism>
<sequence length="138" mass="15340">MHRSLNKVSVDYVNILGIIDDLPLDGRDLFFEGGSKCENNSLHVALTGSIPDGIAENMLRRGRGRGRGKGRERNEGTLERVLFQTVTRNPLRRRLRAIALPMIPRPKNPTSMNAPACTQEALLLCILPFGFLGETETK</sequence>